<organism evidence="2 3">
    <name type="scientific">Micromonospora zhanjiangensis</name>
    <dbReference type="NCBI Taxonomy" id="1522057"/>
    <lineage>
        <taxon>Bacteria</taxon>
        <taxon>Bacillati</taxon>
        <taxon>Actinomycetota</taxon>
        <taxon>Actinomycetes</taxon>
        <taxon>Micromonosporales</taxon>
        <taxon>Micromonosporaceae</taxon>
        <taxon>Micromonospora</taxon>
    </lineage>
</organism>
<dbReference type="SUPFAM" id="SSF53448">
    <property type="entry name" value="Nucleotide-diphospho-sugar transferases"/>
    <property type="match status" value="1"/>
</dbReference>
<dbReference type="PANTHER" id="PTHR22916">
    <property type="entry name" value="GLYCOSYLTRANSFERASE"/>
    <property type="match status" value="1"/>
</dbReference>
<dbReference type="PANTHER" id="PTHR22916:SF56">
    <property type="entry name" value="GLYCOSYL TRANSFERASE"/>
    <property type="match status" value="1"/>
</dbReference>
<keyword evidence="3" id="KW-1185">Reference proteome</keyword>
<feature type="domain" description="Glycosyltransferase 2-like" evidence="1">
    <location>
        <begin position="23"/>
        <end position="134"/>
    </location>
</feature>
<evidence type="ECO:0000313" key="3">
    <source>
        <dbReference type="Proteomes" id="UP001595868"/>
    </source>
</evidence>
<dbReference type="InterPro" id="IPR029044">
    <property type="entry name" value="Nucleotide-diphossugar_trans"/>
</dbReference>
<accession>A0ABV8KLL7</accession>
<name>A0ABV8KLL7_9ACTN</name>
<dbReference type="RefSeq" id="WP_377545487.1">
    <property type="nucleotide sequence ID" value="NZ_JBHSBN010000008.1"/>
</dbReference>
<gene>
    <name evidence="2" type="ORF">ACFOX0_13845</name>
</gene>
<dbReference type="InterPro" id="IPR001173">
    <property type="entry name" value="Glyco_trans_2-like"/>
</dbReference>
<evidence type="ECO:0000313" key="2">
    <source>
        <dbReference type="EMBL" id="MFC4107003.1"/>
    </source>
</evidence>
<dbReference type="Gene3D" id="3.90.550.10">
    <property type="entry name" value="Spore Coat Polysaccharide Biosynthesis Protein SpsA, Chain A"/>
    <property type="match status" value="1"/>
</dbReference>
<dbReference type="EMBL" id="JBHSBN010000008">
    <property type="protein sequence ID" value="MFC4107003.1"/>
    <property type="molecule type" value="Genomic_DNA"/>
</dbReference>
<proteinExistence type="predicted"/>
<dbReference type="Proteomes" id="UP001595868">
    <property type="component" value="Unassembled WGS sequence"/>
</dbReference>
<sequence length="319" mass="35503">MTVDHGGLTYGDRTGGPLPRVSLGLPVRNGERYLSECLDALLAQQYADFELIVSDNASTDRTWEICRRYAAVDRRIRLYRNEIDRGGHANFARVVELARGELFKWVAYDDVCLPGYVGSCVAELDAAGPETVLAYPRTVLIDEAGRVIGPYADRLDLRDPRPWRRVAGVARHVSLCHAHFGVFRVVALRRTGLIRPYVASDYTLLAEVARLGRIHEVDRPLFHRRVHGGSTLQAPGATAATATAWFGPAAGRPTGRGRMVRETVAVLAGGDLPPATRLSCAVTFPTVWYLRRARVLLGRWRRRLIRRSWSTPRARSNAP</sequence>
<comment type="caution">
    <text evidence="2">The sequence shown here is derived from an EMBL/GenBank/DDBJ whole genome shotgun (WGS) entry which is preliminary data.</text>
</comment>
<dbReference type="Pfam" id="PF00535">
    <property type="entry name" value="Glycos_transf_2"/>
    <property type="match status" value="1"/>
</dbReference>
<reference evidence="3" key="1">
    <citation type="journal article" date="2019" name="Int. J. Syst. Evol. Microbiol.">
        <title>The Global Catalogue of Microorganisms (GCM) 10K type strain sequencing project: providing services to taxonomists for standard genome sequencing and annotation.</title>
        <authorList>
            <consortium name="The Broad Institute Genomics Platform"/>
            <consortium name="The Broad Institute Genome Sequencing Center for Infectious Disease"/>
            <person name="Wu L."/>
            <person name="Ma J."/>
        </authorList>
    </citation>
    <scope>NUCLEOTIDE SEQUENCE [LARGE SCALE GENOMIC DNA]</scope>
    <source>
        <strain evidence="3">2902at01</strain>
    </source>
</reference>
<evidence type="ECO:0000259" key="1">
    <source>
        <dbReference type="Pfam" id="PF00535"/>
    </source>
</evidence>
<protein>
    <submittedName>
        <fullName evidence="2">Glycosyltransferase family 2 protein</fullName>
    </submittedName>
</protein>